<gene>
    <name evidence="2" type="ORF">M0813_25362</name>
</gene>
<accession>A0ABQ8Y3I7</accession>
<dbReference type="InterPro" id="IPR004328">
    <property type="entry name" value="BRO1_dom"/>
</dbReference>
<keyword evidence="3" id="KW-1185">Reference proteome</keyword>
<dbReference type="Gene3D" id="1.25.40.280">
    <property type="entry name" value="alix/aip1 like domains"/>
    <property type="match status" value="1"/>
</dbReference>
<sequence length="365" mass="42426">MFFQFRIPKTKETNFSKCFKTEKDTMTKLRSMNKIRSDLTRTDKMQAGELIESIGLYLPYLNSLINNCSKSLPKKKIKKYPAMHWTSSVHHKNGYFTFWAREENLLSGLLLERIFTLCVLGFTYLNRIHYLANECEDYSTIEQTVHTNAQAAYQIFLLVSAELETVTWKPTTYPHEMSKNYISAVLDYCHLVSQEIYIYSPSNTSTEVNNRPHIAKIAVGCKELYRSAIKHLETKRTEKEDINPNFLHFLATKEKIVQAYSLRLLAVEQYKNSAIGAAIGILIEGDKHLNDLQPPLYGDYGKAMKVYIPQVKTDFEKLLKLWENENETIYFEKITAYYPDKNPLEAIKIHVPIEYPLPEALDFEL</sequence>
<dbReference type="InterPro" id="IPR038499">
    <property type="entry name" value="BRO1_sf"/>
</dbReference>
<dbReference type="Proteomes" id="UP001150062">
    <property type="component" value="Unassembled WGS sequence"/>
</dbReference>
<proteinExistence type="predicted"/>
<dbReference type="EMBL" id="JAOAOG010000229">
    <property type="protein sequence ID" value="KAJ6239150.1"/>
    <property type="molecule type" value="Genomic_DNA"/>
</dbReference>
<evidence type="ECO:0000313" key="3">
    <source>
        <dbReference type="Proteomes" id="UP001150062"/>
    </source>
</evidence>
<evidence type="ECO:0000259" key="1">
    <source>
        <dbReference type="SMART" id="SM01041"/>
    </source>
</evidence>
<evidence type="ECO:0000313" key="2">
    <source>
        <dbReference type="EMBL" id="KAJ6239150.1"/>
    </source>
</evidence>
<dbReference type="SMART" id="SM01041">
    <property type="entry name" value="BRO1"/>
    <property type="match status" value="1"/>
</dbReference>
<protein>
    <submittedName>
        <fullName evidence="2">Bro1 domain-containing protein brox</fullName>
    </submittedName>
</protein>
<organism evidence="2 3">
    <name type="scientific">Anaeramoeba flamelloides</name>
    <dbReference type="NCBI Taxonomy" id="1746091"/>
    <lineage>
        <taxon>Eukaryota</taxon>
        <taxon>Metamonada</taxon>
        <taxon>Anaeramoebidae</taxon>
        <taxon>Anaeramoeba</taxon>
    </lineage>
</organism>
<comment type="caution">
    <text evidence="2">The sequence shown here is derived from an EMBL/GenBank/DDBJ whole genome shotgun (WGS) entry which is preliminary data.</text>
</comment>
<name>A0ABQ8Y3I7_9EUKA</name>
<feature type="domain" description="BRO1" evidence="1">
    <location>
        <begin position="1"/>
        <end position="360"/>
    </location>
</feature>
<reference evidence="2" key="1">
    <citation type="submission" date="2022-08" db="EMBL/GenBank/DDBJ databases">
        <title>Novel sulfate-reducing endosymbionts in the free-living metamonad Anaeramoeba.</title>
        <authorList>
            <person name="Jerlstrom-Hultqvist J."/>
            <person name="Cepicka I."/>
            <person name="Gallot-Lavallee L."/>
            <person name="Salas-Leiva D."/>
            <person name="Curtis B.A."/>
            <person name="Zahonova K."/>
            <person name="Pipaliya S."/>
            <person name="Dacks J."/>
            <person name="Roger A.J."/>
        </authorList>
    </citation>
    <scope>NUCLEOTIDE SEQUENCE</scope>
    <source>
        <strain evidence="2">Schooner1</strain>
    </source>
</reference>
<dbReference type="Pfam" id="PF03097">
    <property type="entry name" value="BRO1"/>
    <property type="match status" value="1"/>
</dbReference>